<dbReference type="Pfam" id="PF12779">
    <property type="entry name" value="WXXGXW"/>
    <property type="match status" value="1"/>
</dbReference>
<reference evidence="3 4" key="1">
    <citation type="submission" date="2013-06" db="EMBL/GenBank/DDBJ databases">
        <title>Draft genome sequence of Thauera terpenica.</title>
        <authorList>
            <person name="Liu B."/>
            <person name="Frostegard A.H."/>
            <person name="Shapleigh J.P."/>
        </authorList>
    </citation>
    <scope>NUCLEOTIDE SEQUENCE [LARGE SCALE GENOMIC DNA]</scope>
    <source>
        <strain evidence="3 4">58Eu</strain>
    </source>
</reference>
<dbReference type="eggNOG" id="ENOG5033NDR">
    <property type="taxonomic scope" value="Bacteria"/>
</dbReference>
<feature type="signal peptide" evidence="2">
    <location>
        <begin position="1"/>
        <end position="21"/>
    </location>
</feature>
<dbReference type="Proteomes" id="UP000015455">
    <property type="component" value="Unassembled WGS sequence"/>
</dbReference>
<accession>S9ZTF5</accession>
<dbReference type="STRING" id="1348657.M622_10960"/>
<evidence type="ECO:0000256" key="1">
    <source>
        <dbReference type="SAM" id="MobiDB-lite"/>
    </source>
</evidence>
<keyword evidence="4" id="KW-1185">Reference proteome</keyword>
<gene>
    <name evidence="3" type="ORF">M622_10960</name>
</gene>
<feature type="region of interest" description="Disordered" evidence="1">
    <location>
        <begin position="114"/>
        <end position="244"/>
    </location>
</feature>
<proteinExistence type="predicted"/>
<sequence>MKTSWLLMPALSLGLALGGCAVVPERDYGYTDDERDYVRETVIMAPASHIEYRAYPPAANTIWIDGYWNRIGRQQVWVPGYWAPPPMHARPPQRYWRDDGGRRMEALRERERALAHERKREHARERRDRRWTQQGEFRQREPMQERPQHDSKARDEAPRRWEGERTRGEAREQLTRPQGERRPLAVGERPRFRAEARAVDQAGRPEHSERAQREPREPRRELERGDDSGREMRPQRRFLRTERE</sequence>
<evidence type="ECO:0000313" key="3">
    <source>
        <dbReference type="EMBL" id="EPZ16817.1"/>
    </source>
</evidence>
<dbReference type="InterPro" id="IPR024447">
    <property type="entry name" value="YXWGXW_rpt"/>
</dbReference>
<comment type="caution">
    <text evidence="3">The sequence shown here is derived from an EMBL/GenBank/DDBJ whole genome shotgun (WGS) entry which is preliminary data.</text>
</comment>
<dbReference type="EMBL" id="ATJV01000035">
    <property type="protein sequence ID" value="EPZ16817.1"/>
    <property type="molecule type" value="Genomic_DNA"/>
</dbReference>
<protein>
    <recommendedName>
        <fullName evidence="5">BcpO-related WXXGXW repeat protein</fullName>
    </recommendedName>
</protein>
<evidence type="ECO:0008006" key="5">
    <source>
        <dbReference type="Google" id="ProtNLM"/>
    </source>
</evidence>
<dbReference type="PROSITE" id="PS51257">
    <property type="entry name" value="PROKAR_LIPOPROTEIN"/>
    <property type="match status" value="1"/>
</dbReference>
<feature type="chain" id="PRO_5004561830" description="BcpO-related WXXGXW repeat protein" evidence="2">
    <location>
        <begin position="22"/>
        <end position="244"/>
    </location>
</feature>
<dbReference type="AlphaFoldDB" id="S9ZTF5"/>
<keyword evidence="2" id="KW-0732">Signal</keyword>
<evidence type="ECO:0000313" key="4">
    <source>
        <dbReference type="Proteomes" id="UP000015455"/>
    </source>
</evidence>
<organism evidence="3 4">
    <name type="scientific">Thauera terpenica 58Eu</name>
    <dbReference type="NCBI Taxonomy" id="1348657"/>
    <lineage>
        <taxon>Bacteria</taxon>
        <taxon>Pseudomonadati</taxon>
        <taxon>Pseudomonadota</taxon>
        <taxon>Betaproteobacteria</taxon>
        <taxon>Rhodocyclales</taxon>
        <taxon>Zoogloeaceae</taxon>
        <taxon>Thauera</taxon>
    </lineage>
</organism>
<name>S9ZTF5_9RHOO</name>
<evidence type="ECO:0000256" key="2">
    <source>
        <dbReference type="SAM" id="SignalP"/>
    </source>
</evidence>
<dbReference type="PATRIC" id="fig|1348657.5.peg.731"/>